<gene>
    <name evidence="1" type="ORF">RPERSI_LOCUS32951</name>
</gene>
<protein>
    <submittedName>
        <fullName evidence="1">30692_t:CDS:1</fullName>
    </submittedName>
</protein>
<comment type="caution">
    <text evidence="1">The sequence shown here is derived from an EMBL/GenBank/DDBJ whole genome shotgun (WGS) entry which is preliminary data.</text>
</comment>
<dbReference type="EMBL" id="CAJVQC010139973">
    <property type="protein sequence ID" value="CAG8843841.1"/>
    <property type="molecule type" value="Genomic_DNA"/>
</dbReference>
<reference evidence="1" key="1">
    <citation type="submission" date="2021-06" db="EMBL/GenBank/DDBJ databases">
        <authorList>
            <person name="Kallberg Y."/>
            <person name="Tangrot J."/>
            <person name="Rosling A."/>
        </authorList>
    </citation>
    <scope>NUCLEOTIDE SEQUENCE</scope>
    <source>
        <strain evidence="1">MA461A</strain>
    </source>
</reference>
<feature type="non-terminal residue" evidence="1">
    <location>
        <position position="59"/>
    </location>
</feature>
<dbReference type="Proteomes" id="UP000789920">
    <property type="component" value="Unassembled WGS sequence"/>
</dbReference>
<evidence type="ECO:0000313" key="1">
    <source>
        <dbReference type="EMBL" id="CAG8843841.1"/>
    </source>
</evidence>
<sequence length="59" mass="6911">QEKEAIGKIKFFTIPEIQEIINQKPDRGVEYVLEKLTGTKKKKSWEIVQIIGKDIARFH</sequence>
<evidence type="ECO:0000313" key="2">
    <source>
        <dbReference type="Proteomes" id="UP000789920"/>
    </source>
</evidence>
<organism evidence="1 2">
    <name type="scientific">Racocetra persica</name>
    <dbReference type="NCBI Taxonomy" id="160502"/>
    <lineage>
        <taxon>Eukaryota</taxon>
        <taxon>Fungi</taxon>
        <taxon>Fungi incertae sedis</taxon>
        <taxon>Mucoromycota</taxon>
        <taxon>Glomeromycotina</taxon>
        <taxon>Glomeromycetes</taxon>
        <taxon>Diversisporales</taxon>
        <taxon>Gigasporaceae</taxon>
        <taxon>Racocetra</taxon>
    </lineage>
</organism>
<proteinExistence type="predicted"/>
<name>A0ACA9SM96_9GLOM</name>
<accession>A0ACA9SM96</accession>
<keyword evidence="2" id="KW-1185">Reference proteome</keyword>
<feature type="non-terminal residue" evidence="1">
    <location>
        <position position="1"/>
    </location>
</feature>